<dbReference type="Pfam" id="PF02668">
    <property type="entry name" value="TauD"/>
    <property type="match status" value="1"/>
</dbReference>
<dbReference type="InterPro" id="IPR042098">
    <property type="entry name" value="TauD-like_sf"/>
</dbReference>
<dbReference type="SUPFAM" id="SSF51197">
    <property type="entry name" value="Clavaminate synthase-like"/>
    <property type="match status" value="1"/>
</dbReference>
<comment type="caution">
    <text evidence="7">The sequence shown here is derived from an EMBL/GenBank/DDBJ whole genome shotgun (WGS) entry which is preliminary data.</text>
</comment>
<keyword evidence="4" id="KW-0560">Oxidoreductase</keyword>
<dbReference type="OrthoDB" id="10257314at2759"/>
<dbReference type="GO" id="GO:0005737">
    <property type="term" value="C:cytoplasm"/>
    <property type="evidence" value="ECO:0007669"/>
    <property type="project" value="TreeGrafter"/>
</dbReference>
<evidence type="ECO:0000256" key="5">
    <source>
        <dbReference type="ARBA" id="ARBA00023004"/>
    </source>
</evidence>
<gene>
    <name evidence="7" type="ORF">BCR39DRAFT_545171</name>
</gene>
<keyword evidence="3 7" id="KW-0223">Dioxygenase</keyword>
<dbReference type="EMBL" id="MCFC01000061">
    <property type="protein sequence ID" value="ORY25052.1"/>
    <property type="molecule type" value="Genomic_DNA"/>
</dbReference>
<keyword evidence="5" id="KW-0408">Iron</keyword>
<comment type="similarity">
    <text evidence="1">Belongs to the TfdA dioxygenase family.</text>
</comment>
<keyword evidence="8" id="KW-1185">Reference proteome</keyword>
<organism evidence="7 8">
    <name type="scientific">Naematelia encephala</name>
    <dbReference type="NCBI Taxonomy" id="71784"/>
    <lineage>
        <taxon>Eukaryota</taxon>
        <taxon>Fungi</taxon>
        <taxon>Dikarya</taxon>
        <taxon>Basidiomycota</taxon>
        <taxon>Agaricomycotina</taxon>
        <taxon>Tremellomycetes</taxon>
        <taxon>Tremellales</taxon>
        <taxon>Naemateliaceae</taxon>
        <taxon>Naematelia</taxon>
    </lineage>
</organism>
<dbReference type="GO" id="GO:0046872">
    <property type="term" value="F:metal ion binding"/>
    <property type="evidence" value="ECO:0007669"/>
    <property type="project" value="UniProtKB-KW"/>
</dbReference>
<evidence type="ECO:0000256" key="4">
    <source>
        <dbReference type="ARBA" id="ARBA00023002"/>
    </source>
</evidence>
<dbReference type="AlphaFoldDB" id="A0A1Y2AR93"/>
<evidence type="ECO:0000256" key="2">
    <source>
        <dbReference type="ARBA" id="ARBA00022723"/>
    </source>
</evidence>
<evidence type="ECO:0000256" key="3">
    <source>
        <dbReference type="ARBA" id="ARBA00022964"/>
    </source>
</evidence>
<sequence length="383" mass="43483">MKMSLISAGLNELTGSHNNDDGMHTTRPQLIEYRDRSNHQPIMPIKATEHELDEPLYPDYMPTMNTTETFEEMPPFEHDDPAFRADPTFPNLLSSRADHRPVTPLFGTEITNIQLTKLDSAGLDELALLCAQRGFVVFRNQDWKDAGFKKQLDIGRHFGPLHKHPVQPRPATETEISVIYQSAADTRRPNYWGDRLSGVNWHVDQTHERQPPGVTFFGVLENQGWCGGDTVMSDSVQLYRRMSPVMQKMLIGLRAIHSSSFLTNKAKRDGEALRRQELNTSHPVITKHPVTGDEILYVNEVFTTSIEGMKTEESKALLKFLVEYVARALDCQARVKWEEGTVVVWDQRRAQHTALLDTPPGKRRHMIRITPLSNVPIAATLDA</sequence>
<dbReference type="PANTHER" id="PTHR30468">
    <property type="entry name" value="ALPHA-KETOGLUTARATE-DEPENDENT SULFONATE DIOXYGENASE"/>
    <property type="match status" value="1"/>
</dbReference>
<feature type="domain" description="TauD/TfdA-like" evidence="6">
    <location>
        <begin position="99"/>
        <end position="370"/>
    </location>
</feature>
<dbReference type="InParanoid" id="A0A1Y2AR93"/>
<dbReference type="Proteomes" id="UP000193986">
    <property type="component" value="Unassembled WGS sequence"/>
</dbReference>
<reference evidence="7 8" key="1">
    <citation type="submission" date="2016-07" db="EMBL/GenBank/DDBJ databases">
        <title>Pervasive Adenine N6-methylation of Active Genes in Fungi.</title>
        <authorList>
            <consortium name="DOE Joint Genome Institute"/>
            <person name="Mondo S.J."/>
            <person name="Dannebaum R.O."/>
            <person name="Kuo R.C."/>
            <person name="Labutti K."/>
            <person name="Haridas S."/>
            <person name="Kuo A."/>
            <person name="Salamov A."/>
            <person name="Ahrendt S.R."/>
            <person name="Lipzen A."/>
            <person name="Sullivan W."/>
            <person name="Andreopoulos W.B."/>
            <person name="Clum A."/>
            <person name="Lindquist E."/>
            <person name="Daum C."/>
            <person name="Ramamoorthy G.K."/>
            <person name="Gryganskyi A."/>
            <person name="Culley D."/>
            <person name="Magnuson J.K."/>
            <person name="James T.Y."/>
            <person name="O'Malley M.A."/>
            <person name="Stajich J.E."/>
            <person name="Spatafora J.W."/>
            <person name="Visel A."/>
            <person name="Grigoriev I.V."/>
        </authorList>
    </citation>
    <scope>NUCLEOTIDE SEQUENCE [LARGE SCALE GENOMIC DNA]</scope>
    <source>
        <strain evidence="7 8">68-887.2</strain>
    </source>
</reference>
<dbReference type="PANTHER" id="PTHR30468:SF1">
    <property type="entry name" value="ALPHA-KETOGLUTARATE-DEPENDENT SULFONATE DIOXYGENASE"/>
    <property type="match status" value="1"/>
</dbReference>
<dbReference type="Gene3D" id="3.60.130.10">
    <property type="entry name" value="Clavaminate synthase-like"/>
    <property type="match status" value="1"/>
</dbReference>
<name>A0A1Y2AR93_9TREE</name>
<protein>
    <submittedName>
        <fullName evidence="7">Alpha-ketoglutarate catabolism dioxygenase</fullName>
    </submittedName>
</protein>
<evidence type="ECO:0000313" key="7">
    <source>
        <dbReference type="EMBL" id="ORY25052.1"/>
    </source>
</evidence>
<dbReference type="InterPro" id="IPR003819">
    <property type="entry name" value="TauD/TfdA-like"/>
</dbReference>
<evidence type="ECO:0000313" key="8">
    <source>
        <dbReference type="Proteomes" id="UP000193986"/>
    </source>
</evidence>
<evidence type="ECO:0000256" key="1">
    <source>
        <dbReference type="ARBA" id="ARBA00005896"/>
    </source>
</evidence>
<proteinExistence type="inferred from homology"/>
<dbReference type="GO" id="GO:0016706">
    <property type="term" value="F:2-oxoglutarate-dependent dioxygenase activity"/>
    <property type="evidence" value="ECO:0007669"/>
    <property type="project" value="TreeGrafter"/>
</dbReference>
<dbReference type="InterPro" id="IPR051323">
    <property type="entry name" value="AtsK-like"/>
</dbReference>
<keyword evidence="2" id="KW-0479">Metal-binding</keyword>
<accession>A0A1Y2AR93</accession>
<evidence type="ECO:0000259" key="6">
    <source>
        <dbReference type="Pfam" id="PF02668"/>
    </source>
</evidence>